<feature type="binding site" description="type 1 copper site" evidence="10">
    <location>
        <position position="190"/>
    </location>
    <ligand>
        <name>Cu cation</name>
        <dbReference type="ChEBI" id="CHEBI:23378"/>
        <label>1</label>
    </ligand>
</feature>
<feature type="binding site" description="type 1 copper site" evidence="10">
    <location>
        <position position="230"/>
    </location>
    <ligand>
        <name>Cu cation</name>
        <dbReference type="ChEBI" id="CHEBI:23378"/>
        <label>1</label>
    </ligand>
</feature>
<evidence type="ECO:0000256" key="8">
    <source>
        <dbReference type="ARBA" id="ARBA00023008"/>
    </source>
</evidence>
<dbReference type="Proteomes" id="UP000011568">
    <property type="component" value="Unassembled WGS sequence"/>
</dbReference>
<keyword evidence="5 10" id="KW-0479">Metal-binding</keyword>
<reference evidence="14 15" key="1">
    <citation type="journal article" date="2014" name="PLoS Genet.">
        <title>Phylogenetically driven sequencing of extremely halophilic archaea reveals strategies for static and dynamic osmo-response.</title>
        <authorList>
            <person name="Becker E.A."/>
            <person name="Seitzer P.M."/>
            <person name="Tritt A."/>
            <person name="Larsen D."/>
            <person name="Krusor M."/>
            <person name="Yao A.I."/>
            <person name="Wu D."/>
            <person name="Madern D."/>
            <person name="Eisen J.A."/>
            <person name="Darling A.E."/>
            <person name="Facciotti M.T."/>
        </authorList>
    </citation>
    <scope>NUCLEOTIDE SEQUENCE [LARGE SCALE GENOMIC DNA]</scope>
    <source>
        <strain evidence="14 15">DSM 1307</strain>
    </source>
</reference>
<evidence type="ECO:0000259" key="12">
    <source>
        <dbReference type="Pfam" id="PF07731"/>
    </source>
</evidence>
<protein>
    <recommendedName>
        <fullName evidence="4">Copper-containing nitrite reductase</fullName>
        <ecNumber evidence="3">1.7.2.1</ecNumber>
    </recommendedName>
</protein>
<keyword evidence="15" id="KW-1185">Reference proteome</keyword>
<comment type="subunit">
    <text evidence="2">Homotrimer.</text>
</comment>
<feature type="binding site" description="type 1 copper site" evidence="10">
    <location>
        <position position="231"/>
    </location>
    <ligand>
        <name>Cu cation</name>
        <dbReference type="ChEBI" id="CHEBI:23378"/>
        <label>1</label>
    </ligand>
</feature>
<organism evidence="14 15">
    <name type="scientific">Halococcus morrhuae DSM 1307</name>
    <dbReference type="NCBI Taxonomy" id="931277"/>
    <lineage>
        <taxon>Archaea</taxon>
        <taxon>Methanobacteriati</taxon>
        <taxon>Methanobacteriota</taxon>
        <taxon>Stenosarchaea group</taxon>
        <taxon>Halobacteria</taxon>
        <taxon>Halobacteriales</taxon>
        <taxon>Halococcaceae</taxon>
        <taxon>Halococcus</taxon>
    </lineage>
</organism>
<dbReference type="PRINTS" id="PR00695">
    <property type="entry name" value="CUNO2RDTASE"/>
</dbReference>
<evidence type="ECO:0000256" key="11">
    <source>
        <dbReference type="SAM" id="MobiDB-lite"/>
    </source>
</evidence>
<comment type="cofactor">
    <cofactor evidence="10">
        <name>Cu(2+)</name>
        <dbReference type="ChEBI" id="CHEBI:29036"/>
    </cofactor>
</comment>
<evidence type="ECO:0000256" key="6">
    <source>
        <dbReference type="ARBA" id="ARBA00022737"/>
    </source>
</evidence>
<sequence>MGVTARGIMPSMNEDDAASMTEQLETRLVDSIEDHEGVSRRTVLGGLALAGGSAITGIGAAQSGNESGGNATAGHDASFGTPGKYTEKNFDPHGYLREFNTGDSTNKRDAIFGKKDDLNAGVSQENGQTVREFNLTAVPEEIEIAPGVTFPSWMYNGQVPAPTLRVEEGDLIRINFTNGFADMAHTIHPHVQNLNPAMDGVPQNGPGAIKPGETFTYEWQARPAGTHLYHCHMLPLKAHIHRGMYGTIIIDPKPENVRENPRDYIDYHGPITDEVREMAVERAKSRNMISHADYVPDGYDDIDEMVIMMNGFDTNFDADNEVYAANTRAFAYAPAKTEKYNGEWEGGKTKHPIEIKKNNLQRVHVIQTLEYDFINSFHTHSQFFDYYDAGTTLFPNRSTIDTVMMCQAQRGLFEIDYSDHQPGLFMFHGHQSEFAEQGWMSFFEVTE</sequence>
<dbReference type="GO" id="GO:0050421">
    <property type="term" value="F:nitrite reductase (NO-forming) activity"/>
    <property type="evidence" value="ECO:0007669"/>
    <property type="project" value="UniProtKB-EC"/>
</dbReference>
<keyword evidence="8 10" id="KW-0186">Copper</keyword>
<dbReference type="EMBL" id="AOMC01000152">
    <property type="protein sequence ID" value="EMA40390.1"/>
    <property type="molecule type" value="Genomic_DNA"/>
</dbReference>
<evidence type="ECO:0000256" key="5">
    <source>
        <dbReference type="ARBA" id="ARBA00022723"/>
    </source>
</evidence>
<dbReference type="AlphaFoldDB" id="M0M7P1"/>
<evidence type="ECO:0000256" key="10">
    <source>
        <dbReference type="PIRSR" id="PIRSR601287-1"/>
    </source>
</evidence>
<evidence type="ECO:0000256" key="3">
    <source>
        <dbReference type="ARBA" id="ARBA00011882"/>
    </source>
</evidence>
<dbReference type="InterPro" id="IPR011706">
    <property type="entry name" value="Cu-oxidase_C"/>
</dbReference>
<evidence type="ECO:0000256" key="2">
    <source>
        <dbReference type="ARBA" id="ARBA00011233"/>
    </source>
</evidence>
<dbReference type="InterPro" id="IPR001287">
    <property type="entry name" value="NO2-reductase_Cu"/>
</dbReference>
<evidence type="ECO:0000313" key="15">
    <source>
        <dbReference type="Proteomes" id="UP000011568"/>
    </source>
</evidence>
<dbReference type="eggNOG" id="arCOG03914">
    <property type="taxonomic scope" value="Archaea"/>
</dbReference>
<feature type="binding site" description="type 1 copper site" evidence="10">
    <location>
        <position position="185"/>
    </location>
    <ligand>
        <name>Cu cation</name>
        <dbReference type="ChEBI" id="CHEBI:23378"/>
        <label>1</label>
    </ligand>
</feature>
<comment type="catalytic activity">
    <reaction evidence="9">
        <text>nitric oxide + Fe(III)-[cytochrome c] + H2O = Fe(II)-[cytochrome c] + nitrite + 2 H(+)</text>
        <dbReference type="Rhea" id="RHEA:15233"/>
        <dbReference type="Rhea" id="RHEA-COMP:10350"/>
        <dbReference type="Rhea" id="RHEA-COMP:14399"/>
        <dbReference type="ChEBI" id="CHEBI:15377"/>
        <dbReference type="ChEBI" id="CHEBI:15378"/>
        <dbReference type="ChEBI" id="CHEBI:16301"/>
        <dbReference type="ChEBI" id="CHEBI:16480"/>
        <dbReference type="ChEBI" id="CHEBI:29033"/>
        <dbReference type="ChEBI" id="CHEBI:29034"/>
        <dbReference type="EC" id="1.7.2.1"/>
    </reaction>
</comment>
<dbReference type="InterPro" id="IPR045087">
    <property type="entry name" value="Cu-oxidase_fam"/>
</dbReference>
<dbReference type="PANTHER" id="PTHR11709:SF394">
    <property type="entry name" value="FI03373P-RELATED"/>
    <property type="match status" value="1"/>
</dbReference>
<dbReference type="InterPro" id="IPR008972">
    <property type="entry name" value="Cupredoxin"/>
</dbReference>
<evidence type="ECO:0000256" key="7">
    <source>
        <dbReference type="ARBA" id="ARBA00023002"/>
    </source>
</evidence>
<evidence type="ECO:0000256" key="9">
    <source>
        <dbReference type="ARBA" id="ARBA00049340"/>
    </source>
</evidence>
<proteinExistence type="predicted"/>
<dbReference type="Gene3D" id="2.60.40.420">
    <property type="entry name" value="Cupredoxins - blue copper proteins"/>
    <property type="match status" value="2"/>
</dbReference>
<dbReference type="InterPro" id="IPR011707">
    <property type="entry name" value="Cu-oxidase-like_N"/>
</dbReference>
<dbReference type="GO" id="GO:0005507">
    <property type="term" value="F:copper ion binding"/>
    <property type="evidence" value="ECO:0007669"/>
    <property type="project" value="InterPro"/>
</dbReference>
<dbReference type="SUPFAM" id="SSF49503">
    <property type="entry name" value="Cupredoxins"/>
    <property type="match status" value="2"/>
</dbReference>
<keyword evidence="6" id="KW-0677">Repeat</keyword>
<feature type="region of interest" description="Disordered" evidence="11">
    <location>
        <begin position="63"/>
        <end position="86"/>
    </location>
</feature>
<dbReference type="STRING" id="931277.C448_13601"/>
<evidence type="ECO:0000259" key="13">
    <source>
        <dbReference type="Pfam" id="PF07732"/>
    </source>
</evidence>
<accession>M0M7P1</accession>
<evidence type="ECO:0000313" key="14">
    <source>
        <dbReference type="EMBL" id="EMA40390.1"/>
    </source>
</evidence>
<feature type="domain" description="Plastocyanin-like" evidence="12">
    <location>
        <begin position="335"/>
        <end position="446"/>
    </location>
</feature>
<feature type="binding site" description="type 1 copper site" evidence="10">
    <location>
        <position position="244"/>
    </location>
    <ligand>
        <name>Cu cation</name>
        <dbReference type="ChEBI" id="CHEBI:23378"/>
        <label>1</label>
    </ligand>
</feature>
<feature type="binding site" description="type 1 copper site" evidence="10">
    <location>
        <position position="430"/>
    </location>
    <ligand>
        <name>Cu cation</name>
        <dbReference type="ChEBI" id="CHEBI:23378"/>
        <label>1</label>
    </ligand>
</feature>
<dbReference type="EC" id="1.7.2.1" evidence="3"/>
<dbReference type="Pfam" id="PF07731">
    <property type="entry name" value="Cu-oxidase_2"/>
    <property type="match status" value="1"/>
</dbReference>
<comment type="caution">
    <text evidence="14">The sequence shown here is derived from an EMBL/GenBank/DDBJ whole genome shotgun (WGS) entry which is preliminary data.</text>
</comment>
<evidence type="ECO:0000256" key="1">
    <source>
        <dbReference type="ARBA" id="ARBA00001960"/>
    </source>
</evidence>
<dbReference type="Pfam" id="PF07732">
    <property type="entry name" value="Cu-oxidase_3"/>
    <property type="match status" value="1"/>
</dbReference>
<feature type="domain" description="Plastocyanin-like" evidence="13">
    <location>
        <begin position="142"/>
        <end position="254"/>
    </location>
</feature>
<name>M0M7P1_HALMO</name>
<dbReference type="CDD" id="cd11024">
    <property type="entry name" value="CuRO_1_2DMCO_NIR_like"/>
    <property type="match status" value="1"/>
</dbReference>
<dbReference type="PATRIC" id="fig|931277.6.peg.2671"/>
<evidence type="ECO:0000256" key="4">
    <source>
        <dbReference type="ARBA" id="ARBA00017290"/>
    </source>
</evidence>
<comment type="cofactor">
    <cofactor evidence="1 10">
        <name>Cu(+)</name>
        <dbReference type="ChEBI" id="CHEBI:49552"/>
    </cofactor>
</comment>
<dbReference type="PANTHER" id="PTHR11709">
    <property type="entry name" value="MULTI-COPPER OXIDASE"/>
    <property type="match status" value="1"/>
</dbReference>
<feature type="binding site" description="type 1 copper site" evidence="10">
    <location>
        <position position="239"/>
    </location>
    <ligand>
        <name>Cu cation</name>
        <dbReference type="ChEBI" id="CHEBI:23378"/>
        <label>1</label>
    </ligand>
</feature>
<keyword evidence="7" id="KW-0560">Oxidoreductase</keyword>
<gene>
    <name evidence="14" type="ORF">C448_13601</name>
</gene>